<proteinExistence type="predicted"/>
<dbReference type="Proteomes" id="UP001605036">
    <property type="component" value="Unassembled WGS sequence"/>
</dbReference>
<organism evidence="1 2">
    <name type="scientific">Riccia fluitans</name>
    <dbReference type="NCBI Taxonomy" id="41844"/>
    <lineage>
        <taxon>Eukaryota</taxon>
        <taxon>Viridiplantae</taxon>
        <taxon>Streptophyta</taxon>
        <taxon>Embryophyta</taxon>
        <taxon>Marchantiophyta</taxon>
        <taxon>Marchantiopsida</taxon>
        <taxon>Marchantiidae</taxon>
        <taxon>Marchantiales</taxon>
        <taxon>Ricciaceae</taxon>
        <taxon>Riccia</taxon>
    </lineage>
</organism>
<accession>A0ABD1XLP3</accession>
<dbReference type="EMBL" id="JBHFFA010000008">
    <property type="protein sequence ID" value="KAL2609840.1"/>
    <property type="molecule type" value="Genomic_DNA"/>
</dbReference>
<evidence type="ECO:0000313" key="2">
    <source>
        <dbReference type="Proteomes" id="UP001605036"/>
    </source>
</evidence>
<keyword evidence="2" id="KW-1185">Reference proteome</keyword>
<evidence type="ECO:0000313" key="1">
    <source>
        <dbReference type="EMBL" id="KAL2609840.1"/>
    </source>
</evidence>
<sequence>MSIRARVFTMEFLGRAPADSDARPIECQRMQGTRLPRFASIHCNAEVVPDSRARGFLANALGLFQVRLEFADGSGRLSAVTSASDTIGL</sequence>
<protein>
    <submittedName>
        <fullName evidence="1">Uncharacterized protein</fullName>
    </submittedName>
</protein>
<reference evidence="1 2" key="1">
    <citation type="submission" date="2024-09" db="EMBL/GenBank/DDBJ databases">
        <title>Chromosome-scale assembly of Riccia fluitans.</title>
        <authorList>
            <person name="Paukszto L."/>
            <person name="Sawicki J."/>
            <person name="Karawczyk K."/>
            <person name="Piernik-Szablinska J."/>
            <person name="Szczecinska M."/>
            <person name="Mazdziarz M."/>
        </authorList>
    </citation>
    <scope>NUCLEOTIDE SEQUENCE [LARGE SCALE GENOMIC DNA]</scope>
    <source>
        <strain evidence="1">Rf_01</strain>
        <tissue evidence="1">Aerial parts of the thallus</tissue>
    </source>
</reference>
<dbReference type="AlphaFoldDB" id="A0ABD1XLP3"/>
<gene>
    <name evidence="1" type="ORF">R1flu_028413</name>
</gene>
<comment type="caution">
    <text evidence="1">The sequence shown here is derived from an EMBL/GenBank/DDBJ whole genome shotgun (WGS) entry which is preliminary data.</text>
</comment>
<name>A0ABD1XLP3_9MARC</name>